<evidence type="ECO:0000256" key="2">
    <source>
        <dbReference type="ARBA" id="ARBA00023027"/>
    </source>
</evidence>
<accession>A0A841AS59</accession>
<dbReference type="RefSeq" id="WP_184239276.1">
    <property type="nucleotide sequence ID" value="NZ_JACHMJ010000001.1"/>
</dbReference>
<keyword evidence="6" id="KW-1185">Reference proteome</keyword>
<gene>
    <name evidence="5" type="ORF">HD599_003105</name>
</gene>
<proteinExistence type="predicted"/>
<dbReference type="InterPro" id="IPR036291">
    <property type="entry name" value="NAD(P)-bd_dom_sf"/>
</dbReference>
<sequence>MSGTGPVGVGIIGAGAISDQYLTNLTRFPDVAVLMVADLDTERAAAQAAAYGVPGSGTVDELLAHDGVEIVVNLTIPAVHAEVSTRALELGKHVWSEKPISIDRASGLALLETATRTGTRIGVAPDTVLGAGVQSALRAIARGDIGAPLSAVTAFRAPGPESWHPNPDFFFQPGAGPLLDMGPYYLTTLACVFGSFQSVAAVGSRAQATRLIGSGPRAGERVPVNVDTQINAVVNFAGGGVAQSVFSFDSPLVQVGVVEITGETGTIVLPDPNMFDGSSFIVRGADRTELPATGFVGGRGSAVLEMARAIRGGGDDLLPAGLAYHVLDTMLAMEESASSGAFVTVESVAPPAPLLAEDWDPTARTL</sequence>
<dbReference type="Gene3D" id="3.40.50.720">
    <property type="entry name" value="NAD(P)-binding Rossmann-like Domain"/>
    <property type="match status" value="1"/>
</dbReference>
<keyword evidence="2" id="KW-0520">NAD</keyword>
<dbReference type="Proteomes" id="UP000536685">
    <property type="component" value="Unassembled WGS sequence"/>
</dbReference>
<organism evidence="5 6">
    <name type="scientific">Conyzicola lurida</name>
    <dbReference type="NCBI Taxonomy" id="1172621"/>
    <lineage>
        <taxon>Bacteria</taxon>
        <taxon>Bacillati</taxon>
        <taxon>Actinomycetota</taxon>
        <taxon>Actinomycetes</taxon>
        <taxon>Micrococcales</taxon>
        <taxon>Microbacteriaceae</taxon>
        <taxon>Conyzicola</taxon>
    </lineage>
</organism>
<dbReference type="Pfam" id="PF01408">
    <property type="entry name" value="GFO_IDH_MocA"/>
    <property type="match status" value="1"/>
</dbReference>
<dbReference type="InterPro" id="IPR000683">
    <property type="entry name" value="Gfo/Idh/MocA-like_OxRdtase_N"/>
</dbReference>
<dbReference type="Pfam" id="PF22725">
    <property type="entry name" value="GFO_IDH_MocA_C3"/>
    <property type="match status" value="1"/>
</dbReference>
<name>A0A841AS59_9MICO</name>
<dbReference type="SUPFAM" id="SSF51735">
    <property type="entry name" value="NAD(P)-binding Rossmann-fold domains"/>
    <property type="match status" value="1"/>
</dbReference>
<evidence type="ECO:0000256" key="1">
    <source>
        <dbReference type="ARBA" id="ARBA00023002"/>
    </source>
</evidence>
<evidence type="ECO:0000259" key="3">
    <source>
        <dbReference type="Pfam" id="PF01408"/>
    </source>
</evidence>
<evidence type="ECO:0000313" key="5">
    <source>
        <dbReference type="EMBL" id="MBB5844782.1"/>
    </source>
</evidence>
<evidence type="ECO:0000313" key="6">
    <source>
        <dbReference type="Proteomes" id="UP000536685"/>
    </source>
</evidence>
<comment type="caution">
    <text evidence="5">The sequence shown here is derived from an EMBL/GenBank/DDBJ whole genome shotgun (WGS) entry which is preliminary data.</text>
</comment>
<keyword evidence="1" id="KW-0560">Oxidoreductase</keyword>
<dbReference type="InterPro" id="IPR050463">
    <property type="entry name" value="Gfo/Idh/MocA_oxidrdct_glycsds"/>
</dbReference>
<dbReference type="EMBL" id="JACHMJ010000001">
    <property type="protein sequence ID" value="MBB5844782.1"/>
    <property type="molecule type" value="Genomic_DNA"/>
</dbReference>
<evidence type="ECO:0000259" key="4">
    <source>
        <dbReference type="Pfam" id="PF22725"/>
    </source>
</evidence>
<dbReference type="InterPro" id="IPR055170">
    <property type="entry name" value="GFO_IDH_MocA-like_dom"/>
</dbReference>
<feature type="domain" description="Gfo/Idh/MocA-like oxidoreductase N-terminal" evidence="3">
    <location>
        <begin position="8"/>
        <end position="123"/>
    </location>
</feature>
<dbReference type="PANTHER" id="PTHR43818:SF11">
    <property type="entry name" value="BCDNA.GH03377"/>
    <property type="match status" value="1"/>
</dbReference>
<dbReference type="Gene3D" id="3.30.360.10">
    <property type="entry name" value="Dihydrodipicolinate Reductase, domain 2"/>
    <property type="match status" value="1"/>
</dbReference>
<dbReference type="GO" id="GO:0016491">
    <property type="term" value="F:oxidoreductase activity"/>
    <property type="evidence" value="ECO:0007669"/>
    <property type="project" value="UniProtKB-KW"/>
</dbReference>
<reference evidence="5 6" key="1">
    <citation type="submission" date="2020-08" db="EMBL/GenBank/DDBJ databases">
        <title>Sequencing the genomes of 1000 actinobacteria strains.</title>
        <authorList>
            <person name="Klenk H.-P."/>
        </authorList>
    </citation>
    <scope>NUCLEOTIDE SEQUENCE [LARGE SCALE GENOMIC DNA]</scope>
    <source>
        <strain evidence="5 6">DSM 105784</strain>
    </source>
</reference>
<dbReference type="GO" id="GO:0000166">
    <property type="term" value="F:nucleotide binding"/>
    <property type="evidence" value="ECO:0007669"/>
    <property type="project" value="InterPro"/>
</dbReference>
<feature type="domain" description="GFO/IDH/MocA-like oxidoreductase" evidence="4">
    <location>
        <begin position="134"/>
        <end position="268"/>
    </location>
</feature>
<dbReference type="SUPFAM" id="SSF55347">
    <property type="entry name" value="Glyceraldehyde-3-phosphate dehydrogenase-like, C-terminal domain"/>
    <property type="match status" value="1"/>
</dbReference>
<protein>
    <submittedName>
        <fullName evidence="5">Putative dehydrogenase</fullName>
    </submittedName>
</protein>
<dbReference type="PANTHER" id="PTHR43818">
    <property type="entry name" value="BCDNA.GH03377"/>
    <property type="match status" value="1"/>
</dbReference>
<dbReference type="AlphaFoldDB" id="A0A841AS59"/>